<dbReference type="EMBL" id="CP075868">
    <property type="protein sequence ID" value="QYT02330.1"/>
    <property type="molecule type" value="Genomic_DNA"/>
</dbReference>
<dbReference type="AlphaFoldDB" id="A0A8G0PK78"/>
<dbReference type="Proteomes" id="UP000826661">
    <property type="component" value="Chromosome V"/>
</dbReference>
<evidence type="ECO:0000313" key="1">
    <source>
        <dbReference type="EMBL" id="QYT02330.1"/>
    </source>
</evidence>
<proteinExistence type="predicted"/>
<evidence type="ECO:0000313" key="2">
    <source>
        <dbReference type="Proteomes" id="UP000826661"/>
    </source>
</evidence>
<accession>A0A8G0PK78</accession>
<keyword evidence="2" id="KW-1185">Reference proteome</keyword>
<name>A0A8G0PK78_9HYPO</name>
<gene>
    <name evidence="1" type="ORF">H0G86_009336</name>
</gene>
<organism evidence="1 2">
    <name type="scientific">Trichoderma simmonsii</name>
    <dbReference type="NCBI Taxonomy" id="1491479"/>
    <lineage>
        <taxon>Eukaryota</taxon>
        <taxon>Fungi</taxon>
        <taxon>Dikarya</taxon>
        <taxon>Ascomycota</taxon>
        <taxon>Pezizomycotina</taxon>
        <taxon>Sordariomycetes</taxon>
        <taxon>Hypocreomycetidae</taxon>
        <taxon>Hypocreales</taxon>
        <taxon>Hypocreaceae</taxon>
        <taxon>Trichoderma</taxon>
    </lineage>
</organism>
<protein>
    <submittedName>
        <fullName evidence="1">Uncharacterized protein</fullName>
    </submittedName>
</protein>
<sequence length="143" mass="15319">MACPSAGIIFLGGGTQPSVFAAAILAKVQAVYRDDLEGFRGAKIASSNRVTKQEPGKRSASPCVASPPELRIFVHGLQQLWATSPRSSLSAIKSYLATSISNLLDEIFLAVDLKDVHFTVGFQWACDAEGCRFFLSSGHDTVQ</sequence>
<reference evidence="1 2" key="1">
    <citation type="journal article" date="2021" name="BMC Genomics">
        <title>Telomere-to-telomere genome assembly of asparaginase-producing Trichoderma simmonsii.</title>
        <authorList>
            <person name="Chung D."/>
            <person name="Kwon Y.M."/>
            <person name="Yang Y."/>
        </authorList>
    </citation>
    <scope>NUCLEOTIDE SEQUENCE [LARGE SCALE GENOMIC DNA]</scope>
    <source>
        <strain evidence="1 2">GH-Sj1</strain>
    </source>
</reference>